<organism evidence="1 2">
    <name type="scientific">Candidatus Nitrosarchaeum limnium BG20</name>
    <dbReference type="NCBI Taxonomy" id="859192"/>
    <lineage>
        <taxon>Archaea</taxon>
        <taxon>Nitrososphaerota</taxon>
        <taxon>Nitrososphaeria</taxon>
        <taxon>Nitrosopumilales</taxon>
        <taxon>Nitrosopumilaceae</taxon>
        <taxon>Nitrosarchaeum</taxon>
    </lineage>
</organism>
<comment type="caution">
    <text evidence="1">The sequence shown here is derived from an EMBL/GenBank/DDBJ whole genome shotgun (WGS) entry which is preliminary data.</text>
</comment>
<dbReference type="GO" id="GO:0003677">
    <property type="term" value="F:DNA binding"/>
    <property type="evidence" value="ECO:0007669"/>
    <property type="project" value="InterPro"/>
</dbReference>
<evidence type="ECO:0000313" key="1">
    <source>
        <dbReference type="EMBL" id="EPA06071.1"/>
    </source>
</evidence>
<feature type="non-terminal residue" evidence="1">
    <location>
        <position position="1"/>
    </location>
</feature>
<dbReference type="InterPro" id="IPR013762">
    <property type="entry name" value="Integrase-like_cat_sf"/>
</dbReference>
<name>S2E9N6_9ARCH</name>
<dbReference type="GO" id="GO:0006310">
    <property type="term" value="P:DNA recombination"/>
    <property type="evidence" value="ECO:0007669"/>
    <property type="project" value="InterPro"/>
</dbReference>
<evidence type="ECO:0000313" key="2">
    <source>
        <dbReference type="Proteomes" id="UP000014065"/>
    </source>
</evidence>
<reference evidence="1 2" key="1">
    <citation type="journal article" date="2012" name="J. Bacteriol.">
        <title>Genome Sequence of "Candidatus Nitrosoarchaeum limnia" BG20, a Low-Salinity Ammonia-Oxidizing Archaeon from the San Francisco Bay Estuary.</title>
        <authorList>
            <person name="Mosier A.C."/>
            <person name="Allen E.E."/>
            <person name="Kim M."/>
            <person name="Ferriera S."/>
            <person name="Francis C.A."/>
        </authorList>
    </citation>
    <scope>NUCLEOTIDE SEQUENCE [LARGE SCALE GENOMIC DNA]</scope>
    <source>
        <strain evidence="1 2">BG20</strain>
    </source>
</reference>
<gene>
    <name evidence="1" type="ORF">BG20_I1814</name>
</gene>
<dbReference type="Proteomes" id="UP000014065">
    <property type="component" value="Unassembled WGS sequence"/>
</dbReference>
<dbReference type="AlphaFoldDB" id="S2E9N6"/>
<dbReference type="Gene3D" id="1.10.443.10">
    <property type="entry name" value="Intergrase catalytic core"/>
    <property type="match status" value="1"/>
</dbReference>
<sequence>AQTYGQPSKNDYFLTKSGKEDLTAFSKGLRALSVDTTYKEWLYANKNTRYARYIWLRSPSIVNLIFTENFVSRTNDRNKQDDLRTMGNLCRFHDIKFDTDLHEKFTSWIKKKEIKWNSTTYKLPKEQLSINHVLDNITKLEPLYSDFALFMLTSGLRTIEARTVFENHKKFCHDGTIEIFWHRKTKNANATFCHPLLHDKMDKDLKFDYDHFKKLECELRFLRKLNYTIVATKIDPLLANFMQGRTGDVSQRHYFLPMMSQHRKKWIKIWHTMLNNIT</sequence>
<protein>
    <recommendedName>
        <fullName evidence="3">Tyr recombinase domain-containing protein</fullName>
    </recommendedName>
</protein>
<dbReference type="GO" id="GO:0015074">
    <property type="term" value="P:DNA integration"/>
    <property type="evidence" value="ECO:0007669"/>
    <property type="project" value="InterPro"/>
</dbReference>
<evidence type="ECO:0008006" key="3">
    <source>
        <dbReference type="Google" id="ProtNLM"/>
    </source>
</evidence>
<proteinExistence type="predicted"/>
<dbReference type="EMBL" id="AHJG01000109">
    <property type="protein sequence ID" value="EPA06071.1"/>
    <property type="molecule type" value="Genomic_DNA"/>
</dbReference>
<keyword evidence="2" id="KW-1185">Reference proteome</keyword>
<dbReference type="RefSeq" id="WP_010190958.1">
    <property type="nucleotide sequence ID" value="NZ_AHJG01000109.1"/>
</dbReference>
<accession>S2E9N6</accession>